<proteinExistence type="predicted"/>
<feature type="compositionally biased region" description="Basic and acidic residues" evidence="1">
    <location>
        <begin position="441"/>
        <end position="451"/>
    </location>
</feature>
<dbReference type="PANTHER" id="PTHR42941">
    <property type="entry name" value="SLL1037 PROTEIN"/>
    <property type="match status" value="1"/>
</dbReference>
<dbReference type="Pfam" id="PF16868">
    <property type="entry name" value="NMT1_3"/>
    <property type="match status" value="1"/>
</dbReference>
<dbReference type="EMBL" id="JASZYV010000003">
    <property type="protein sequence ID" value="MDM0046015.1"/>
    <property type="molecule type" value="Genomic_DNA"/>
</dbReference>
<dbReference type="PANTHER" id="PTHR42941:SF1">
    <property type="entry name" value="SLL1037 PROTEIN"/>
    <property type="match status" value="1"/>
</dbReference>
<dbReference type="Proteomes" id="UP001174908">
    <property type="component" value="Unassembled WGS sequence"/>
</dbReference>
<reference evidence="3" key="1">
    <citation type="submission" date="2023-06" db="EMBL/GenBank/DDBJ databases">
        <authorList>
            <person name="Jiang Y."/>
            <person name="Liu Q."/>
        </authorList>
    </citation>
    <scope>NUCLEOTIDE SEQUENCE</scope>
    <source>
        <strain evidence="3">CGMCC 1.12089</strain>
    </source>
</reference>
<feature type="region of interest" description="Disordered" evidence="1">
    <location>
        <begin position="441"/>
        <end position="461"/>
    </location>
</feature>
<dbReference type="InterPro" id="IPR011852">
    <property type="entry name" value="TRAP_TAXI"/>
</dbReference>
<comment type="caution">
    <text evidence="3">The sequence shown here is derived from an EMBL/GenBank/DDBJ whole genome shotgun (WGS) entry which is preliminary data.</text>
</comment>
<dbReference type="RefSeq" id="WP_286661113.1">
    <property type="nucleotide sequence ID" value="NZ_JASZYV010000003.1"/>
</dbReference>
<gene>
    <name evidence="3" type="ORF">QTH91_16115</name>
</gene>
<evidence type="ECO:0000313" key="4">
    <source>
        <dbReference type="Proteomes" id="UP001174908"/>
    </source>
</evidence>
<evidence type="ECO:0000256" key="2">
    <source>
        <dbReference type="SAM" id="Phobius"/>
    </source>
</evidence>
<name>A0ABT7NDT1_9BURK</name>
<dbReference type="Gene3D" id="3.40.190.10">
    <property type="entry name" value="Periplasmic binding protein-like II"/>
    <property type="match status" value="2"/>
</dbReference>
<keyword evidence="2" id="KW-1133">Transmembrane helix</keyword>
<feature type="transmembrane region" description="Helical" evidence="2">
    <location>
        <begin position="344"/>
        <end position="368"/>
    </location>
</feature>
<feature type="transmembrane region" description="Helical" evidence="2">
    <location>
        <begin position="12"/>
        <end position="33"/>
    </location>
</feature>
<evidence type="ECO:0000256" key="1">
    <source>
        <dbReference type="SAM" id="MobiDB-lite"/>
    </source>
</evidence>
<keyword evidence="2" id="KW-0812">Transmembrane</keyword>
<dbReference type="SUPFAM" id="SSF53850">
    <property type="entry name" value="Periplasmic binding protein-like II"/>
    <property type="match status" value="1"/>
</dbReference>
<keyword evidence="2" id="KW-0472">Membrane</keyword>
<sequence length="461" mass="50480">MVRRALELAPHWLRWLRWIVFAALLSMLLWLVVRHVSPVPPRTLVMTTGAPDGAYQRFGERYRQILRSNGVDLVLQPSAGGLENIERLNAGSAMVGFVQGGTGILATNPEATGDASPLRALATVAYEPAWIFSRGLNLDDGLDALAGRRVAVGINGSGNLYVARELLAAYGIRQGGSEGTTFVREGGTAAAKLLIEGQVDAVIMIAAAQAPAVQLLLSEPGVRLASLAQASGLAQRHRYFEPIVLGRGAADPARDLPQENVTLLATTANLVVRDDIHPALAYLLLDAARQVHGQGTLLSRPGSFPSAKGADYMLSDAADRFFNNGRPFLQNYLPFWVAIWVQRLLLLLVPLAAIMVPLARVLPGIVTWRRLSKLYRRYGELKYLEQDLASHKLDDAERRAAHAQLDRIQDEIVHTQFPLELYDRVYTLRQHVDYVRTQLDRQAGRSQHAGDKGSFPADGSS</sequence>
<accession>A0ABT7NDT1</accession>
<organism evidence="3 4">
    <name type="scientific">Variovorax dokdonensis</name>
    <dbReference type="NCBI Taxonomy" id="344883"/>
    <lineage>
        <taxon>Bacteria</taxon>
        <taxon>Pseudomonadati</taxon>
        <taxon>Pseudomonadota</taxon>
        <taxon>Betaproteobacteria</taxon>
        <taxon>Burkholderiales</taxon>
        <taxon>Comamonadaceae</taxon>
        <taxon>Variovorax</taxon>
    </lineage>
</organism>
<protein>
    <submittedName>
        <fullName evidence="3">TAXI family TRAP transporter solute-binding subunit</fullName>
    </submittedName>
</protein>
<evidence type="ECO:0000313" key="3">
    <source>
        <dbReference type="EMBL" id="MDM0046015.1"/>
    </source>
</evidence>
<keyword evidence="4" id="KW-1185">Reference proteome</keyword>